<name>A0ABW4N8Y9_9SPHN</name>
<dbReference type="Proteomes" id="UP001597283">
    <property type="component" value="Unassembled WGS sequence"/>
</dbReference>
<organism evidence="1 2">
    <name type="scientific">Sphingomonas floccifaciens</name>
    <dbReference type="NCBI Taxonomy" id="1844115"/>
    <lineage>
        <taxon>Bacteria</taxon>
        <taxon>Pseudomonadati</taxon>
        <taxon>Pseudomonadota</taxon>
        <taxon>Alphaproteobacteria</taxon>
        <taxon>Sphingomonadales</taxon>
        <taxon>Sphingomonadaceae</taxon>
        <taxon>Sphingomonas</taxon>
    </lineage>
</organism>
<dbReference type="InterPro" id="IPR046662">
    <property type="entry name" value="DUF6771"/>
</dbReference>
<evidence type="ECO:0000313" key="2">
    <source>
        <dbReference type="Proteomes" id="UP001597283"/>
    </source>
</evidence>
<keyword evidence="2" id="KW-1185">Reference proteome</keyword>
<dbReference type="RefSeq" id="WP_380939652.1">
    <property type="nucleotide sequence ID" value="NZ_JBHUFC010000002.1"/>
</dbReference>
<proteinExistence type="predicted"/>
<comment type="caution">
    <text evidence="1">The sequence shown here is derived from an EMBL/GenBank/DDBJ whole genome shotgun (WGS) entry which is preliminary data.</text>
</comment>
<reference evidence="2" key="1">
    <citation type="journal article" date="2019" name="Int. J. Syst. Evol. Microbiol.">
        <title>The Global Catalogue of Microorganisms (GCM) 10K type strain sequencing project: providing services to taxonomists for standard genome sequencing and annotation.</title>
        <authorList>
            <consortium name="The Broad Institute Genomics Platform"/>
            <consortium name="The Broad Institute Genome Sequencing Center for Infectious Disease"/>
            <person name="Wu L."/>
            <person name="Ma J."/>
        </authorList>
    </citation>
    <scope>NUCLEOTIDE SEQUENCE [LARGE SCALE GENOMIC DNA]</scope>
    <source>
        <strain evidence="2">Q85</strain>
    </source>
</reference>
<dbReference type="Pfam" id="PF20561">
    <property type="entry name" value="DUF6771"/>
    <property type="match status" value="1"/>
</dbReference>
<evidence type="ECO:0000313" key="1">
    <source>
        <dbReference type="EMBL" id="MFD1786526.1"/>
    </source>
</evidence>
<dbReference type="EMBL" id="JBHUFC010000002">
    <property type="protein sequence ID" value="MFD1786526.1"/>
    <property type="molecule type" value="Genomic_DNA"/>
</dbReference>
<gene>
    <name evidence="1" type="ORF">ACFSC3_02965</name>
</gene>
<accession>A0ABW4N8Y9</accession>
<sequence length="63" mass="6959">MQALAPDPLASAVLNAPAWQRLGITVPDRRLREKAARALAVSIINQLDRDQPPYDPRQLSLSL</sequence>
<protein>
    <submittedName>
        <fullName evidence="1">DUF6771 family protein</fullName>
    </submittedName>
</protein>